<dbReference type="GO" id="GO:0000981">
    <property type="term" value="F:DNA-binding transcription factor activity, RNA polymerase II-specific"/>
    <property type="evidence" value="ECO:0007669"/>
    <property type="project" value="InterPro"/>
</dbReference>
<evidence type="ECO:0000256" key="5">
    <source>
        <dbReference type="ARBA" id="ARBA00023242"/>
    </source>
</evidence>
<dbReference type="HOGENOM" id="CLU_011017_2_1_1"/>
<organism evidence="7 8">
    <name type="scientific">Cladophialophora immunda</name>
    <dbReference type="NCBI Taxonomy" id="569365"/>
    <lineage>
        <taxon>Eukaryota</taxon>
        <taxon>Fungi</taxon>
        <taxon>Dikarya</taxon>
        <taxon>Ascomycota</taxon>
        <taxon>Pezizomycotina</taxon>
        <taxon>Eurotiomycetes</taxon>
        <taxon>Chaetothyriomycetidae</taxon>
        <taxon>Chaetothyriales</taxon>
        <taxon>Herpotrichiellaceae</taxon>
        <taxon>Cladophialophora</taxon>
    </lineage>
</organism>
<name>A0A0D1ZEG4_9EURO</name>
<dbReference type="PANTHER" id="PTHR47338:SF5">
    <property type="entry name" value="ZN(II)2CYS6 TRANSCRIPTION FACTOR (EUROFUNG)"/>
    <property type="match status" value="1"/>
</dbReference>
<keyword evidence="4" id="KW-0804">Transcription</keyword>
<dbReference type="GO" id="GO:0003677">
    <property type="term" value="F:DNA binding"/>
    <property type="evidence" value="ECO:0007669"/>
    <property type="project" value="InterPro"/>
</dbReference>
<evidence type="ECO:0000256" key="2">
    <source>
        <dbReference type="ARBA" id="ARBA00022723"/>
    </source>
</evidence>
<dbReference type="Pfam" id="PF04082">
    <property type="entry name" value="Fungal_trans"/>
    <property type="match status" value="1"/>
</dbReference>
<dbReference type="SMART" id="SM00906">
    <property type="entry name" value="Fungal_trans"/>
    <property type="match status" value="1"/>
</dbReference>
<dbReference type="GeneID" id="27348422"/>
<dbReference type="GO" id="GO:0008270">
    <property type="term" value="F:zinc ion binding"/>
    <property type="evidence" value="ECO:0007669"/>
    <property type="project" value="InterPro"/>
</dbReference>
<keyword evidence="3" id="KW-0805">Transcription regulation</keyword>
<evidence type="ECO:0000256" key="4">
    <source>
        <dbReference type="ARBA" id="ARBA00023163"/>
    </source>
</evidence>
<reference evidence="7 8" key="1">
    <citation type="submission" date="2015-01" db="EMBL/GenBank/DDBJ databases">
        <title>The Genome Sequence of Cladophialophora immunda CBS83496.</title>
        <authorList>
            <consortium name="The Broad Institute Genomics Platform"/>
            <person name="Cuomo C."/>
            <person name="de Hoog S."/>
            <person name="Gorbushina A."/>
            <person name="Stielow B."/>
            <person name="Teixiera M."/>
            <person name="Abouelleil A."/>
            <person name="Chapman S.B."/>
            <person name="Priest M."/>
            <person name="Young S.K."/>
            <person name="Wortman J."/>
            <person name="Nusbaum C."/>
            <person name="Birren B."/>
        </authorList>
    </citation>
    <scope>NUCLEOTIDE SEQUENCE [LARGE SCALE GENOMIC DNA]</scope>
    <source>
        <strain evidence="7 8">CBS 83496</strain>
    </source>
</reference>
<dbReference type="PANTHER" id="PTHR47338">
    <property type="entry name" value="ZN(II)2CYS6 TRANSCRIPTION FACTOR (EUROFUNG)-RELATED"/>
    <property type="match status" value="1"/>
</dbReference>
<evidence type="ECO:0000313" key="8">
    <source>
        <dbReference type="Proteomes" id="UP000054466"/>
    </source>
</evidence>
<keyword evidence="5" id="KW-0539">Nucleus</keyword>
<evidence type="ECO:0000259" key="6">
    <source>
        <dbReference type="SMART" id="SM00906"/>
    </source>
</evidence>
<dbReference type="RefSeq" id="XP_016246317.1">
    <property type="nucleotide sequence ID" value="XM_016396461.1"/>
</dbReference>
<proteinExistence type="predicted"/>
<dbReference type="GO" id="GO:0005634">
    <property type="term" value="C:nucleus"/>
    <property type="evidence" value="ECO:0007669"/>
    <property type="project" value="UniProtKB-SubCell"/>
</dbReference>
<protein>
    <recommendedName>
        <fullName evidence="6">Xylanolytic transcriptional activator regulatory domain-containing protein</fullName>
    </recommendedName>
</protein>
<sequence length="368" mass="42052">MQVPVAESTSESQSWDTDAFSAEEQWLPLEMDMANLDLPEEQPTEDAGWGLPDQVAGELIGNFFDNVQTWLGFVHRPTFYRRYMRCAGQQATLIGRPTLSDDESFMIYAMFAMAARFSTSEHFTRTPIHDRGERFANHAATIKDSIIKTVEEPSLEFVQGCVMLAFYNFAAGQFGPGVVLSSVCVRFAYELCLDETDEDQLDEEGLAIIDMPHENAESWLKKEEKRRLWWSIWELDTFASTCSFHPFNIERAEMKVLLPAPNHNWHCSIPARTAFIGPPESAWNSLQKSPGQSTRAWFLVANYLKSTIIFQSRRSFRHGTISRCRLETALCNLKLSLPDAFHLRSLYLDADNHQDAMWVIATHLMIMT</sequence>
<gene>
    <name evidence="7" type="ORF">PV07_09228</name>
</gene>
<dbReference type="GO" id="GO:0006351">
    <property type="term" value="P:DNA-templated transcription"/>
    <property type="evidence" value="ECO:0007669"/>
    <property type="project" value="InterPro"/>
</dbReference>
<dbReference type="Proteomes" id="UP000054466">
    <property type="component" value="Unassembled WGS sequence"/>
</dbReference>
<keyword evidence="8" id="KW-1185">Reference proteome</keyword>
<dbReference type="OrthoDB" id="3862662at2759"/>
<comment type="subcellular location">
    <subcellularLocation>
        <location evidence="1">Nucleus</location>
    </subcellularLocation>
</comment>
<dbReference type="CDD" id="cd12148">
    <property type="entry name" value="fungal_TF_MHR"/>
    <property type="match status" value="1"/>
</dbReference>
<dbReference type="InterPro" id="IPR007219">
    <property type="entry name" value="XnlR_reg_dom"/>
</dbReference>
<feature type="domain" description="Xylanolytic transcriptional activator regulatory" evidence="6">
    <location>
        <begin position="177"/>
        <end position="265"/>
    </location>
</feature>
<dbReference type="VEuPathDB" id="FungiDB:PV07_09228"/>
<dbReference type="EMBL" id="KN847044">
    <property type="protein sequence ID" value="KIW26101.1"/>
    <property type="molecule type" value="Genomic_DNA"/>
</dbReference>
<dbReference type="InterPro" id="IPR050815">
    <property type="entry name" value="TF_fung"/>
</dbReference>
<keyword evidence="2" id="KW-0479">Metal-binding</keyword>
<evidence type="ECO:0000313" key="7">
    <source>
        <dbReference type="EMBL" id="KIW26101.1"/>
    </source>
</evidence>
<evidence type="ECO:0000256" key="3">
    <source>
        <dbReference type="ARBA" id="ARBA00023015"/>
    </source>
</evidence>
<evidence type="ECO:0000256" key="1">
    <source>
        <dbReference type="ARBA" id="ARBA00004123"/>
    </source>
</evidence>
<accession>A0A0D1ZEG4</accession>
<dbReference type="AlphaFoldDB" id="A0A0D1ZEG4"/>